<reference evidence="1 2" key="1">
    <citation type="journal article" date="2022" name="DNA Res.">
        <title>Chromosomal-level genome assembly of the orchid tree Bauhinia variegata (Leguminosae; Cercidoideae) supports the allotetraploid origin hypothesis of Bauhinia.</title>
        <authorList>
            <person name="Zhong Y."/>
            <person name="Chen Y."/>
            <person name="Zheng D."/>
            <person name="Pang J."/>
            <person name="Liu Y."/>
            <person name="Luo S."/>
            <person name="Meng S."/>
            <person name="Qian L."/>
            <person name="Wei D."/>
            <person name="Dai S."/>
            <person name="Zhou R."/>
        </authorList>
    </citation>
    <scope>NUCLEOTIDE SEQUENCE [LARGE SCALE GENOMIC DNA]</scope>
    <source>
        <strain evidence="1">BV-YZ2020</strain>
    </source>
</reference>
<keyword evidence="2" id="KW-1185">Reference proteome</keyword>
<proteinExistence type="predicted"/>
<organism evidence="1 2">
    <name type="scientific">Bauhinia variegata</name>
    <name type="common">Purple orchid tree</name>
    <name type="synonym">Phanera variegata</name>
    <dbReference type="NCBI Taxonomy" id="167791"/>
    <lineage>
        <taxon>Eukaryota</taxon>
        <taxon>Viridiplantae</taxon>
        <taxon>Streptophyta</taxon>
        <taxon>Embryophyta</taxon>
        <taxon>Tracheophyta</taxon>
        <taxon>Spermatophyta</taxon>
        <taxon>Magnoliopsida</taxon>
        <taxon>eudicotyledons</taxon>
        <taxon>Gunneridae</taxon>
        <taxon>Pentapetalae</taxon>
        <taxon>rosids</taxon>
        <taxon>fabids</taxon>
        <taxon>Fabales</taxon>
        <taxon>Fabaceae</taxon>
        <taxon>Cercidoideae</taxon>
        <taxon>Cercideae</taxon>
        <taxon>Bauhiniinae</taxon>
        <taxon>Bauhinia</taxon>
    </lineage>
</organism>
<protein>
    <submittedName>
        <fullName evidence="1">Uncharacterized protein</fullName>
    </submittedName>
</protein>
<name>A0ACB9M2J6_BAUVA</name>
<sequence>MLSVLRRKFRHLCSRLWRLIWKRPRSKVVIRRFRTVNSKGDSRAALCNNKPASHTNGNGYPIESESVRPIRFATCNVAMFSLAPAVSEIDEWIISKNSPKVDYPKSILKQSPLRSSLSKVQNLSDAKILPRSNLKVSINLPDNEISLANSRLLSSMEVEEGTSDTIFGRVHGRSQVPARSPVCFPIIMSNCDSTEKFPSRRSILEVLREVDADVLALQDVKAEEEKSMKPLSHLAGALGMKYVFAESWAPEYGNAILSKWPIKRWRVQKIADDDDFRNVLKATIDVPWAGEINFHCTQLDHLDENWRMKQVNAIIRSNDPPHILAGGLNSLNGSDYTSERWTDIVKYYEKLGKPRPKTEVMNFMKSKDYVDAKDYAGECEPIVIIAKGQNVQGTCKYGTRVDYVLASPNSPYKFVPGSYSVISSKGTSDHHIVKVDVMKVSSTAQQNVVRRCRKLKRKVVRITPPCSTTGIRELNTAPKPVVP</sequence>
<dbReference type="EMBL" id="CM039435">
    <property type="protein sequence ID" value="KAI4317689.1"/>
    <property type="molecule type" value="Genomic_DNA"/>
</dbReference>
<gene>
    <name evidence="1" type="ORF">L6164_025539</name>
</gene>
<evidence type="ECO:0000313" key="2">
    <source>
        <dbReference type="Proteomes" id="UP000828941"/>
    </source>
</evidence>
<accession>A0ACB9M2J6</accession>
<comment type="caution">
    <text evidence="1">The sequence shown here is derived from an EMBL/GenBank/DDBJ whole genome shotgun (WGS) entry which is preliminary data.</text>
</comment>
<evidence type="ECO:0000313" key="1">
    <source>
        <dbReference type="EMBL" id="KAI4317689.1"/>
    </source>
</evidence>
<dbReference type="Proteomes" id="UP000828941">
    <property type="component" value="Chromosome 10"/>
</dbReference>